<sequence>MNLKYLILAFMAIAFLSACDKDDDVDTTKPVIEVIAPITPAHFHAGDEFQLTALITDNDELASWKVTVHYNADGHTHKSASASAEEEVEVEWHQDWSGDIEAGLKSFDLNQTITIPANAEHGEYHLGVFALDQSGNEQVVFIEIEVEGEEHAH</sequence>
<evidence type="ECO:0000313" key="3">
    <source>
        <dbReference type="Proteomes" id="UP000032900"/>
    </source>
</evidence>
<feature type="chain" id="PRO_5002428803" description="DUF4625 domain-containing protein" evidence="1">
    <location>
        <begin position="21"/>
        <end position="153"/>
    </location>
</feature>
<dbReference type="Pfam" id="PF15418">
    <property type="entry name" value="DUF4625"/>
    <property type="match status" value="1"/>
</dbReference>
<evidence type="ECO:0008006" key="4">
    <source>
        <dbReference type="Google" id="ProtNLM"/>
    </source>
</evidence>
<gene>
    <name evidence="2" type="ORF">JCM15548_13793</name>
</gene>
<dbReference type="InterPro" id="IPR027829">
    <property type="entry name" value="DUF4625"/>
</dbReference>
<reference evidence="2 3" key="1">
    <citation type="journal article" date="2015" name="Microbes Environ.">
        <title>Distribution and evolution of nitrogen fixation genes in the phylum bacteroidetes.</title>
        <authorList>
            <person name="Inoue J."/>
            <person name="Oshima K."/>
            <person name="Suda W."/>
            <person name="Sakamoto M."/>
            <person name="Iino T."/>
            <person name="Noda S."/>
            <person name="Hongoh Y."/>
            <person name="Hattori M."/>
            <person name="Ohkuma M."/>
        </authorList>
    </citation>
    <scope>NUCLEOTIDE SEQUENCE [LARGE SCALE GENOMIC DNA]</scope>
    <source>
        <strain evidence="2">JCM 15548</strain>
    </source>
</reference>
<proteinExistence type="predicted"/>
<dbReference type="EMBL" id="BAZW01000048">
    <property type="protein sequence ID" value="GAO31433.1"/>
    <property type="molecule type" value="Genomic_DNA"/>
</dbReference>
<organism evidence="2 3">
    <name type="scientific">Geofilum rubicundum JCM 15548</name>
    <dbReference type="NCBI Taxonomy" id="1236989"/>
    <lineage>
        <taxon>Bacteria</taxon>
        <taxon>Pseudomonadati</taxon>
        <taxon>Bacteroidota</taxon>
        <taxon>Bacteroidia</taxon>
        <taxon>Marinilabiliales</taxon>
        <taxon>Marinilabiliaceae</taxon>
        <taxon>Geofilum</taxon>
    </lineage>
</organism>
<protein>
    <recommendedName>
        <fullName evidence="4">DUF4625 domain-containing protein</fullName>
    </recommendedName>
</protein>
<dbReference type="RefSeq" id="WP_062127546.1">
    <property type="nucleotide sequence ID" value="NZ_BAZW01000048.1"/>
</dbReference>
<evidence type="ECO:0000313" key="2">
    <source>
        <dbReference type="EMBL" id="GAO31433.1"/>
    </source>
</evidence>
<dbReference type="Proteomes" id="UP000032900">
    <property type="component" value="Unassembled WGS sequence"/>
</dbReference>
<dbReference type="OrthoDB" id="670730at2"/>
<feature type="signal peptide" evidence="1">
    <location>
        <begin position="1"/>
        <end position="20"/>
    </location>
</feature>
<dbReference type="STRING" id="1236989.JCM15548_13793"/>
<keyword evidence="3" id="KW-1185">Reference proteome</keyword>
<keyword evidence="1" id="KW-0732">Signal</keyword>
<dbReference type="PROSITE" id="PS51257">
    <property type="entry name" value="PROKAR_LIPOPROTEIN"/>
    <property type="match status" value="1"/>
</dbReference>
<name>A0A0E9M1K2_9BACT</name>
<evidence type="ECO:0000256" key="1">
    <source>
        <dbReference type="SAM" id="SignalP"/>
    </source>
</evidence>
<dbReference type="Gene3D" id="2.60.40.4140">
    <property type="match status" value="1"/>
</dbReference>
<dbReference type="AlphaFoldDB" id="A0A0E9M1K2"/>
<comment type="caution">
    <text evidence="2">The sequence shown here is derived from an EMBL/GenBank/DDBJ whole genome shotgun (WGS) entry which is preliminary data.</text>
</comment>
<accession>A0A0E9M1K2</accession>